<dbReference type="EMBL" id="CP041918">
    <property type="protein sequence ID" value="QDR66103.1"/>
    <property type="molecule type" value="Genomic_DNA"/>
</dbReference>
<evidence type="ECO:0000313" key="1">
    <source>
        <dbReference type="EMBL" id="QDR66103.1"/>
    </source>
</evidence>
<proteinExistence type="predicted"/>
<geneLocation type="plasmid" evidence="1">
    <name>pSSLNP162</name>
</geneLocation>
<dbReference type="InterPro" id="IPR036388">
    <property type="entry name" value="WH-like_DNA-bd_sf"/>
</dbReference>
<evidence type="ECO:0008006" key="2">
    <source>
        <dbReference type="Google" id="ProtNLM"/>
    </source>
</evidence>
<name>A0A517CM78_MAMSC</name>
<reference evidence="1" key="1">
    <citation type="submission" date="2019-07" db="EMBL/GenBank/DDBJ databases">
        <title>Draft Genome Sequence of Megaplasmid-Bearing Staphylococcus scuiri strain B9-58B Isolated from Retail Pork.</title>
        <authorList>
            <person name="Neyaz L."/>
            <person name="Karki A.B."/>
            <person name="Fakhr M.K."/>
        </authorList>
    </citation>
    <scope>NUCLEOTIDE SEQUENCE</scope>
    <source>
        <strain evidence="1">B9-58B</strain>
        <plasmid evidence="1">pSSLNP162</plasmid>
    </source>
</reference>
<protein>
    <recommendedName>
        <fullName evidence="2">Helix-turn-helix type 11 domain-containing protein</fullName>
    </recommendedName>
</protein>
<accession>A0A517CM78</accession>
<dbReference type="InterPro" id="IPR036390">
    <property type="entry name" value="WH_DNA-bd_sf"/>
</dbReference>
<dbReference type="SUPFAM" id="SSF46785">
    <property type="entry name" value="Winged helix' DNA-binding domain"/>
    <property type="match status" value="1"/>
</dbReference>
<dbReference type="AlphaFoldDB" id="A0A517CM78"/>
<dbReference type="Gene3D" id="1.10.10.10">
    <property type="entry name" value="Winged helix-like DNA-binding domain superfamily/Winged helix DNA-binding domain"/>
    <property type="match status" value="1"/>
</dbReference>
<keyword evidence="1" id="KW-0614">Plasmid</keyword>
<dbReference type="RefSeq" id="WP_152292151.1">
    <property type="nucleotide sequence ID" value="NZ_CP041918.1"/>
</dbReference>
<sequence length="340" mass="39803">MSKENAFSQSKNYALIKLDTYANFNSVHEMDETVKKYNKKLTKPLYETLNLLKQYSCKVVGVSHLKISTMANKLDKSISTIKRHLKYLKENGFITVVNTLREKKGGKGANAYIINTFAQRSKILSELSQVSYRKQQKNSGKTQSQRAFAFIAARKETIFSLNLLKTFIGTKNCKVAKKFKRIKNIQNYRTCPEDVPEHVYLTYKPFFTDKQIEKLYDVMLSKLVPFNFPREYDEQIIDKAFRTLVLKLKKYYNGFGEKVKNMFSYVAGVVCRQANEYQDTIQHSQFNEQGELLNDSLIEIGPVPEWLKRSNQDYHDQEKHDPDFEYKRQALLREMELFCS</sequence>
<organism evidence="1">
    <name type="scientific">Mammaliicoccus sciuri</name>
    <name type="common">Staphylococcus sciuri</name>
    <dbReference type="NCBI Taxonomy" id="1296"/>
    <lineage>
        <taxon>Bacteria</taxon>
        <taxon>Bacillati</taxon>
        <taxon>Bacillota</taxon>
        <taxon>Bacilli</taxon>
        <taxon>Bacillales</taxon>
        <taxon>Staphylococcaceae</taxon>
        <taxon>Mammaliicoccus</taxon>
    </lineage>
</organism>
<gene>
    <name evidence="1" type="ORF">FPV13_14475</name>
</gene>